<feature type="domain" description="Helicase C-terminal" evidence="6">
    <location>
        <begin position="1775"/>
        <end position="1945"/>
    </location>
</feature>
<evidence type="ECO:0000256" key="5">
    <source>
        <dbReference type="ARBA" id="ARBA00022840"/>
    </source>
</evidence>
<dbReference type="Proteomes" id="UP000799429">
    <property type="component" value="Unassembled WGS sequence"/>
</dbReference>
<dbReference type="Pfam" id="PF00176">
    <property type="entry name" value="SNF2-rel_dom"/>
    <property type="match status" value="1"/>
</dbReference>
<dbReference type="EMBL" id="MU006107">
    <property type="protein sequence ID" value="KAF2835614.1"/>
    <property type="molecule type" value="Genomic_DNA"/>
</dbReference>
<gene>
    <name evidence="7" type="ORF">M501DRAFT_941321</name>
</gene>
<dbReference type="GO" id="GO:0016787">
    <property type="term" value="F:hydrolase activity"/>
    <property type="evidence" value="ECO:0007669"/>
    <property type="project" value="UniProtKB-KW"/>
</dbReference>
<dbReference type="PANTHER" id="PTHR45626">
    <property type="entry name" value="TRANSCRIPTION TERMINATION FACTOR 2-RELATED"/>
    <property type="match status" value="1"/>
</dbReference>
<evidence type="ECO:0000256" key="1">
    <source>
        <dbReference type="ARBA" id="ARBA00022603"/>
    </source>
</evidence>
<evidence type="ECO:0000259" key="6">
    <source>
        <dbReference type="PROSITE" id="PS51194"/>
    </source>
</evidence>
<comment type="caution">
    <text evidence="7">The sequence shown here is derived from an EMBL/GenBank/DDBJ whole genome shotgun (WGS) entry which is preliminary data.</text>
</comment>
<evidence type="ECO:0000313" key="8">
    <source>
        <dbReference type="Proteomes" id="UP000799429"/>
    </source>
</evidence>
<keyword evidence="4" id="KW-0378">Hydrolase</keyword>
<dbReference type="InterPro" id="IPR027417">
    <property type="entry name" value="P-loop_NTPase"/>
</dbReference>
<keyword evidence="2" id="KW-0808">Transferase</keyword>
<dbReference type="InterPro" id="IPR029063">
    <property type="entry name" value="SAM-dependent_MTases_sf"/>
</dbReference>
<dbReference type="InterPro" id="IPR000330">
    <property type="entry name" value="SNF2_N"/>
</dbReference>
<reference evidence="7" key="1">
    <citation type="journal article" date="2020" name="Stud. Mycol.">
        <title>101 Dothideomycetes genomes: a test case for predicting lifestyles and emergence of pathogens.</title>
        <authorList>
            <person name="Haridas S."/>
            <person name="Albert R."/>
            <person name="Binder M."/>
            <person name="Bloem J."/>
            <person name="Labutti K."/>
            <person name="Salamov A."/>
            <person name="Andreopoulos B."/>
            <person name="Baker S."/>
            <person name="Barry K."/>
            <person name="Bills G."/>
            <person name="Bluhm B."/>
            <person name="Cannon C."/>
            <person name="Castanera R."/>
            <person name="Culley D."/>
            <person name="Daum C."/>
            <person name="Ezra D."/>
            <person name="Gonzalez J."/>
            <person name="Henrissat B."/>
            <person name="Kuo A."/>
            <person name="Liang C."/>
            <person name="Lipzen A."/>
            <person name="Lutzoni F."/>
            <person name="Magnuson J."/>
            <person name="Mondo S."/>
            <person name="Nolan M."/>
            <person name="Ohm R."/>
            <person name="Pangilinan J."/>
            <person name="Park H.-J."/>
            <person name="Ramirez L."/>
            <person name="Alfaro M."/>
            <person name="Sun H."/>
            <person name="Tritt A."/>
            <person name="Yoshinaga Y."/>
            <person name="Zwiers L.-H."/>
            <person name="Turgeon B."/>
            <person name="Goodwin S."/>
            <person name="Spatafora J."/>
            <person name="Crous P."/>
            <person name="Grigoriev I."/>
        </authorList>
    </citation>
    <scope>NUCLEOTIDE SEQUENCE</scope>
    <source>
        <strain evidence="7">CBS 101060</strain>
    </source>
</reference>
<dbReference type="SUPFAM" id="SSF52540">
    <property type="entry name" value="P-loop containing nucleoside triphosphate hydrolases"/>
    <property type="match status" value="2"/>
</dbReference>
<dbReference type="PROSITE" id="PS51194">
    <property type="entry name" value="HELICASE_CTER"/>
    <property type="match status" value="1"/>
</dbReference>
<dbReference type="GO" id="GO:0008168">
    <property type="term" value="F:methyltransferase activity"/>
    <property type="evidence" value="ECO:0007669"/>
    <property type="project" value="UniProtKB-KW"/>
</dbReference>
<organism evidence="7 8">
    <name type="scientific">Patellaria atrata CBS 101060</name>
    <dbReference type="NCBI Taxonomy" id="1346257"/>
    <lineage>
        <taxon>Eukaryota</taxon>
        <taxon>Fungi</taxon>
        <taxon>Dikarya</taxon>
        <taxon>Ascomycota</taxon>
        <taxon>Pezizomycotina</taxon>
        <taxon>Dothideomycetes</taxon>
        <taxon>Dothideomycetes incertae sedis</taxon>
        <taxon>Patellariales</taxon>
        <taxon>Patellariaceae</taxon>
        <taxon>Patellaria</taxon>
    </lineage>
</organism>
<keyword evidence="8" id="KW-1185">Reference proteome</keyword>
<dbReference type="Pfam" id="PF00145">
    <property type="entry name" value="DNA_methylase"/>
    <property type="match status" value="1"/>
</dbReference>
<evidence type="ECO:0000256" key="2">
    <source>
        <dbReference type="ARBA" id="ARBA00022679"/>
    </source>
</evidence>
<dbReference type="OrthoDB" id="423221at2759"/>
<protein>
    <recommendedName>
        <fullName evidence="6">Helicase C-terminal domain-containing protein</fullName>
    </recommendedName>
</protein>
<accession>A0A9P4S3R0</accession>
<dbReference type="GO" id="GO:0032259">
    <property type="term" value="P:methylation"/>
    <property type="evidence" value="ECO:0007669"/>
    <property type="project" value="UniProtKB-KW"/>
</dbReference>
<dbReference type="Pfam" id="PF00271">
    <property type="entry name" value="Helicase_C"/>
    <property type="match status" value="1"/>
</dbReference>
<evidence type="ECO:0000313" key="7">
    <source>
        <dbReference type="EMBL" id="KAF2835614.1"/>
    </source>
</evidence>
<dbReference type="SMART" id="SM00487">
    <property type="entry name" value="DEXDc"/>
    <property type="match status" value="1"/>
</dbReference>
<dbReference type="InterPro" id="IPR001650">
    <property type="entry name" value="Helicase_C-like"/>
</dbReference>
<dbReference type="CDD" id="cd18793">
    <property type="entry name" value="SF2_C_SNF"/>
    <property type="match status" value="1"/>
</dbReference>
<dbReference type="Gene3D" id="3.40.50.150">
    <property type="entry name" value="Vaccinia Virus protein VP39"/>
    <property type="match status" value="1"/>
</dbReference>
<dbReference type="InterPro" id="IPR050628">
    <property type="entry name" value="SNF2_RAD54_helicase_TF"/>
</dbReference>
<dbReference type="InterPro" id="IPR001525">
    <property type="entry name" value="C5_MeTfrase"/>
</dbReference>
<dbReference type="SUPFAM" id="SSF53335">
    <property type="entry name" value="S-adenosyl-L-methionine-dependent methyltransferases"/>
    <property type="match status" value="1"/>
</dbReference>
<dbReference type="InterPro" id="IPR049730">
    <property type="entry name" value="SNF2/RAD54-like_C"/>
</dbReference>
<keyword evidence="5" id="KW-0067">ATP-binding</keyword>
<dbReference type="InterPro" id="IPR014001">
    <property type="entry name" value="Helicase_ATP-bd"/>
</dbReference>
<proteinExistence type="predicted"/>
<evidence type="ECO:0000256" key="3">
    <source>
        <dbReference type="ARBA" id="ARBA00022741"/>
    </source>
</evidence>
<dbReference type="Gene3D" id="3.40.50.300">
    <property type="entry name" value="P-loop containing nucleotide triphosphate hydrolases"/>
    <property type="match status" value="2"/>
</dbReference>
<dbReference type="GO" id="GO:0005524">
    <property type="term" value="F:ATP binding"/>
    <property type="evidence" value="ECO:0007669"/>
    <property type="project" value="UniProtKB-KW"/>
</dbReference>
<dbReference type="GO" id="GO:0005634">
    <property type="term" value="C:nucleus"/>
    <property type="evidence" value="ECO:0007669"/>
    <property type="project" value="TreeGrafter"/>
</dbReference>
<dbReference type="GO" id="GO:0008094">
    <property type="term" value="F:ATP-dependent activity, acting on DNA"/>
    <property type="evidence" value="ECO:0007669"/>
    <property type="project" value="TreeGrafter"/>
</dbReference>
<keyword evidence="3" id="KW-0547">Nucleotide-binding</keyword>
<keyword evidence="1" id="KW-0489">Methyltransferase</keyword>
<dbReference type="GO" id="GO:0006281">
    <property type="term" value="P:DNA repair"/>
    <property type="evidence" value="ECO:0007669"/>
    <property type="project" value="TreeGrafter"/>
</dbReference>
<evidence type="ECO:0000256" key="4">
    <source>
        <dbReference type="ARBA" id="ARBA00022801"/>
    </source>
</evidence>
<sequence length="2016" mass="230828">MGDEIRQQSEPATFSNRFKKPRFLARHKNAKEIDTTLPPLFDISKMFDSITKNALDHGLRNVIKHLDGNPLKVATMCSGTESPLLALQMVQDSLKRTGIDNFHVEHVFSAELVEFKQAYIERNFHPERLFRDIREFSSVTLQDVDPLGSKKKKFEATTAYGSLIEVPSCDLLVVGPSCVDYSALNGKRKTIDQLGESRDTFHGVLNYARIRRPTIIIVENVSKAPWPQFQELFDEIEYESQAAKVDTKNFYLPQTRERGYMVCVDRRQMINRLSKLGQSWFTVFESFQRQASSPVTSFILPENDPRIQLAKKNSANRNDDSILKKESNWETCRGRHERFRVKNRLGFGRPITNWTDNGSLRPLEYADKTWLRKQTHRVHDFIEIAHLRKAGPETGIGYDTQYKTRIWDTTQNIDLFIDSGHFGIAGCITPRGSAYCSDRARPLTGYETLRLQGIPVDRITFTKESDEDIRDLAGNAMSSTVVGSAILSGLIVAYQGLSKHERQVVSSIMEQSRVQVRLLKDLKMKESTIMQDKRGINIEDLLNDARRSQQYCDCEGLNGVVDNIRICHDCGHTSCLKCAGNPVHNYRLASACFDRRIKPSEFEDRWKFLFPSRLEFQDVAGLDSLKSKSESKAGSDMWETFKGIYTTAMKQYFTLARFKRGRTWSIMYESDFAKLELLLSNMPEWRFFLIPPPDLPGESFLRNSLERFHIGKSPIKQGLLSGRWEWRVPSQIQEAISILGSGQKSPSWQNRLGLLHFKEQTVHSILTVKFTEKTFPYFEKMAGKYNYLPDCGTSRASLYRREPHDRENLDILPVYLRHDPDPIGNPEKDSFIFTTTCERDVDRPNSEILGRLSPNWLPEHVSERKTQVGLDWMWTSDVPQQTRLVSADVPIFSRMCQESRFSFLDSDCLSAKPIFECRFSVPEDTIPLHSPLLNPTLVSPDYQRIFGWAVNRIPKIPGLDVWHTFGSDNQSKCRMCAPQTPHIKWEIKEGSGNTKNLYPYEDAKEAVAFELALKSRPDVFKVDTSVDHNNVASIRVGVNVWSLVHRATSKLKTVNDIRLSWRLSSKYSAVDMPQLQPFRLASNTKDMPYDGHLSMKLPLRQSQMRSLTWMRQRESGNDAFLVEAVEEAVLPQLGWRAEARAQATIHVKGGVLADEVSYGKTVTILALMQAENDERSASSIRDSSRQLRLDTGLIHLPATLIVCPPDMVNQWPGEISKFLGYSSPEVLVIRTTADLKKLSINDFLQARIVVASWNVLTSEAYISQLSQLGAIPDPSTTKGRPFSTWLDYCLKTFPAHLELLQESGVQKFKSRMLDKYTKNIQNSEFHSKVPTLQRLRGKKYEEDRRKSGLSTVSKPRSNIYGWKDLAFPPLHCFHFNRLVVDEYTYLDRNHSDTIQSLKAEKRWVLSGTPELGDFADIRRTAALIGVDLGNDNDSLEYLSKSNVRAIQRQLTNAEKFLSYAEKKSSSWHEQRHALALRFLEMFVRQNLAETRNIKCVESFLPVNLTLGQLATYTELYHYLNPADMKFEKREENRLDRSRGIVRHLVNAITPEDALIRASNSNSSSCEAIQTKRKEELNGLQVELRRRILEAEKLKVICKALDTHYQEWKQSVVAHKLLGDDSAHRTMHSLIKMCQKDATRERGIVKLDAKKAAQQLRSLVSEKLRPMSQEFAKGTRSLRYIDSILKFRNLFATTGNTQSMTCDSEVCSKGKFKASEIGVLSPCGHIVCRFCFYKRTTDTKCVVSECNRGIEDHHFVSADLLLTADMKESDTSQGKKIDKVLELISSTPENDQIILFVQNYEIMRIIERSLDSREIKYHAIYDDSKSSTLVKDFQENEDKKKRKKVIVLNMADVSAAGHNLYKANHVIFFSPLLATTQQKYDASMTQAIGRARRYGQEKTVYIYRLATLNTVEVDILEQRERRRNALWQHKRSDFESTAKADIEDESAEKGPKAEKVRLVQDKKGRYGLVPRSYLEKSDHLAKFGVESVDELRTFSSLMSFSQHYTETALVDPMDLSE</sequence>
<dbReference type="PANTHER" id="PTHR45626:SF26">
    <property type="entry name" value="FAMILY HELICASE, PUTATIVE (AFU_ORTHOLOGUE AFUA_2G09120)-RELATED"/>
    <property type="match status" value="1"/>
</dbReference>
<name>A0A9P4S3R0_9PEZI</name>